<dbReference type="PANTHER" id="PTHR34978:SF3">
    <property type="entry name" value="SLR0241 PROTEIN"/>
    <property type="match status" value="1"/>
</dbReference>
<evidence type="ECO:0000313" key="4">
    <source>
        <dbReference type="EMBL" id="MBA9084267.1"/>
    </source>
</evidence>
<organism evidence="4 5">
    <name type="scientific">Fontibacillus solani</name>
    <dbReference type="NCBI Taxonomy" id="1572857"/>
    <lineage>
        <taxon>Bacteria</taxon>
        <taxon>Bacillati</taxon>
        <taxon>Bacillota</taxon>
        <taxon>Bacilli</taxon>
        <taxon>Bacillales</taxon>
        <taxon>Paenibacillaceae</taxon>
        <taxon>Fontibacillus</taxon>
    </lineage>
</organism>
<dbReference type="EMBL" id="JACJIP010000003">
    <property type="protein sequence ID" value="MBA9084267.1"/>
    <property type="molecule type" value="Genomic_DNA"/>
</dbReference>
<sequence>MSLFLFERSISVGIFVIVIVCLRVLLINKIPKKMFLILWGIAMFRLVIPHSIFYKWNLLTFFDYVSVGTDQDQVRQSNVINKLFLTTKENFRSLTGNISFVQSMPSLDTMTIIWLVGAISLGIFFAVTFYKNNKILKTALPIRNQPFIDKWLSQQKTIRQIEVMSSDCVLSPIAYGFIKPRIILPKSLDFRNEELLKHILTHEKMHIKYLDVLWKLFSALILCCYWFNPFVWFMHILINRDLELTCDERVLRSLGDQEKTGYALSLIHMAERNVKLISFYYGFSNNFTKERIVSIMKFKQTTVLTFFLSVALIAGTVAVFATNVNPIEVSPITRNVGKNENVLSMNETKSNMTDSGIYIMDISDPDNNYGLESYSYEEYKAEMENIKIVGEELVNKGKMSREKLSQVMSSMKETLNDLKRDEIVVYKPIQISESVNGRAKDKDTSALYLSGTRW</sequence>
<dbReference type="InterPro" id="IPR008756">
    <property type="entry name" value="Peptidase_M56"/>
</dbReference>
<dbReference type="Pfam" id="PF05569">
    <property type="entry name" value="Peptidase_M56"/>
    <property type="match status" value="1"/>
</dbReference>
<name>A0A7W3SQC3_9BACL</name>
<feature type="coiled-coil region" evidence="1">
    <location>
        <begin position="376"/>
        <end position="421"/>
    </location>
</feature>
<evidence type="ECO:0000313" key="5">
    <source>
        <dbReference type="Proteomes" id="UP000567067"/>
    </source>
</evidence>
<keyword evidence="2" id="KW-0812">Transmembrane</keyword>
<keyword evidence="2" id="KW-1133">Transmembrane helix</keyword>
<dbReference type="Proteomes" id="UP000567067">
    <property type="component" value="Unassembled WGS sequence"/>
</dbReference>
<evidence type="ECO:0000256" key="2">
    <source>
        <dbReference type="SAM" id="Phobius"/>
    </source>
</evidence>
<dbReference type="AlphaFoldDB" id="A0A7W3SQC3"/>
<accession>A0A7W3SQC3</accession>
<dbReference type="InterPro" id="IPR052173">
    <property type="entry name" value="Beta-lactam_resp_regulator"/>
</dbReference>
<dbReference type="CDD" id="cd07341">
    <property type="entry name" value="M56_BlaR1_MecR1_like"/>
    <property type="match status" value="1"/>
</dbReference>
<feature type="transmembrane region" description="Helical" evidence="2">
    <location>
        <begin position="112"/>
        <end position="130"/>
    </location>
</feature>
<keyword evidence="5" id="KW-1185">Reference proteome</keyword>
<feature type="transmembrane region" description="Helical" evidence="2">
    <location>
        <begin position="212"/>
        <end position="234"/>
    </location>
</feature>
<reference evidence="4 5" key="1">
    <citation type="submission" date="2020-08" db="EMBL/GenBank/DDBJ databases">
        <title>Genomic Encyclopedia of Type Strains, Phase III (KMG-III): the genomes of soil and plant-associated and newly described type strains.</title>
        <authorList>
            <person name="Whitman W."/>
        </authorList>
    </citation>
    <scope>NUCLEOTIDE SEQUENCE [LARGE SCALE GENOMIC DNA]</scope>
    <source>
        <strain evidence="4 5">CECT 8693</strain>
    </source>
</reference>
<comment type="caution">
    <text evidence="4">The sequence shown here is derived from an EMBL/GenBank/DDBJ whole genome shotgun (WGS) entry which is preliminary data.</text>
</comment>
<dbReference type="PANTHER" id="PTHR34978">
    <property type="entry name" value="POSSIBLE SENSOR-TRANSDUCER PROTEIN BLAR"/>
    <property type="match status" value="1"/>
</dbReference>
<gene>
    <name evidence="4" type="ORF">FHR92_000721</name>
</gene>
<feature type="transmembrane region" description="Helical" evidence="2">
    <location>
        <begin position="6"/>
        <end position="27"/>
    </location>
</feature>
<proteinExistence type="predicted"/>
<protein>
    <submittedName>
        <fullName evidence="4">Beta-lactamase regulating signal transducer with metallopeptidase domain</fullName>
    </submittedName>
</protein>
<feature type="transmembrane region" description="Helical" evidence="2">
    <location>
        <begin position="303"/>
        <end position="321"/>
    </location>
</feature>
<evidence type="ECO:0000256" key="1">
    <source>
        <dbReference type="SAM" id="Coils"/>
    </source>
</evidence>
<feature type="transmembrane region" description="Helical" evidence="2">
    <location>
        <begin position="34"/>
        <end position="54"/>
    </location>
</feature>
<evidence type="ECO:0000259" key="3">
    <source>
        <dbReference type="Pfam" id="PF05569"/>
    </source>
</evidence>
<dbReference type="RefSeq" id="WP_182534335.1">
    <property type="nucleotide sequence ID" value="NZ_JACJIP010000003.1"/>
</dbReference>
<keyword evidence="2" id="KW-0472">Membrane</keyword>
<feature type="domain" description="Peptidase M56" evidence="3">
    <location>
        <begin position="4"/>
        <end position="292"/>
    </location>
</feature>
<keyword evidence="1" id="KW-0175">Coiled coil</keyword>